<dbReference type="EMBL" id="CACRUF010000019">
    <property type="protein sequence ID" value="VYT96018.1"/>
    <property type="molecule type" value="Genomic_DNA"/>
</dbReference>
<accession>A0A6N3B0M0</accession>
<proteinExistence type="predicted"/>
<dbReference type="AlphaFoldDB" id="A0A6N3B0M0"/>
<dbReference type="InterPro" id="IPR007074">
    <property type="entry name" value="LicD/FKTN/FKRP_NTP_transf"/>
</dbReference>
<gene>
    <name evidence="2" type="ORF">VDLFYP95_01150</name>
</gene>
<dbReference type="PANTHER" id="PTHR43404">
    <property type="entry name" value="LIPOPOLYSACCHARIDE CHOLINEPHOSPHOTRANSFERASE LICD"/>
    <property type="match status" value="1"/>
</dbReference>
<reference evidence="2" key="1">
    <citation type="submission" date="2019-11" db="EMBL/GenBank/DDBJ databases">
        <authorList>
            <person name="Feng L."/>
        </authorList>
    </citation>
    <scope>NUCLEOTIDE SEQUENCE</scope>
    <source>
        <strain evidence="2">VdisparLFYP95</strain>
    </source>
</reference>
<feature type="domain" description="LicD/FKTN/FKRP nucleotidyltransferase" evidence="1">
    <location>
        <begin position="24"/>
        <end position="260"/>
    </location>
</feature>
<dbReference type="InterPro" id="IPR052942">
    <property type="entry name" value="LPS_cholinephosphotransferase"/>
</dbReference>
<protein>
    <submittedName>
        <fullName evidence="2">LicD family protein</fullName>
    </submittedName>
</protein>
<dbReference type="PANTHER" id="PTHR43404:SF2">
    <property type="entry name" value="LIPOPOLYSACCHARIDE CHOLINEPHOSPHOTRANSFERASE LICD"/>
    <property type="match status" value="1"/>
</dbReference>
<organism evidence="2">
    <name type="scientific">Veillonella dispar</name>
    <dbReference type="NCBI Taxonomy" id="39778"/>
    <lineage>
        <taxon>Bacteria</taxon>
        <taxon>Bacillati</taxon>
        <taxon>Bacillota</taxon>
        <taxon>Negativicutes</taxon>
        <taxon>Veillonellales</taxon>
        <taxon>Veillonellaceae</taxon>
        <taxon>Veillonella</taxon>
    </lineage>
</organism>
<sequence length="283" mass="33223">MKELTIEELKEVELNILKDVAKFCEINKIQYFLCGGTLLGAIRHKGFIPWDDDIDIAMPRADYERFFKLYNGNNSRYKADSLENNNNWHMSFGRVGDINTVLYEHTLKNKYKKYHAFIDIFPVDGLPNNTIKKKLLLLTQKFLGIIGNSSAFSYTPSKHFSDSKENNIELKNKIRTYVKYILITLCKGLNTQKIFSLVNSISKRYKIDTSDIIGLTVYVWNWKFEILNKSSIHSYVELPFEDTYFLGPKGYAEYLENTFGDYMIPPPEERRVSHHNFNVYWKE</sequence>
<dbReference type="GO" id="GO:0009100">
    <property type="term" value="P:glycoprotein metabolic process"/>
    <property type="evidence" value="ECO:0007669"/>
    <property type="project" value="UniProtKB-ARBA"/>
</dbReference>
<name>A0A6N3B0M0_9FIRM</name>
<dbReference type="RefSeq" id="WP_285365492.1">
    <property type="nucleotide sequence ID" value="NZ_CACRUF010000019.1"/>
</dbReference>
<dbReference type="Pfam" id="PF04991">
    <property type="entry name" value="LicD"/>
    <property type="match status" value="1"/>
</dbReference>
<evidence type="ECO:0000313" key="2">
    <source>
        <dbReference type="EMBL" id="VYT96018.1"/>
    </source>
</evidence>
<evidence type="ECO:0000259" key="1">
    <source>
        <dbReference type="Pfam" id="PF04991"/>
    </source>
</evidence>